<name>A0A821QN19_9BILA</name>
<feature type="non-terminal residue" evidence="1">
    <location>
        <position position="1"/>
    </location>
</feature>
<sequence length="110" mass="12789">DTVGVVFQILIDPTISLTSFASIRELSDHEDEDEILFTTHSVFRIGEIRKIDNNLRLYEVDLKFTADDDKQLRKLTDRIRQESESPTGWCRLGKLLLKTGQFDKAEELYK</sequence>
<comment type="caution">
    <text evidence="1">The sequence shown here is derived from an EMBL/GenBank/DDBJ whole genome shotgun (WGS) entry which is preliminary data.</text>
</comment>
<dbReference type="Proteomes" id="UP000663873">
    <property type="component" value="Unassembled WGS sequence"/>
</dbReference>
<dbReference type="Gene3D" id="3.90.176.10">
    <property type="entry name" value="Toxin ADP-ribosyltransferase, Chain A, domain 1"/>
    <property type="match status" value="1"/>
</dbReference>
<protein>
    <submittedName>
        <fullName evidence="1">Uncharacterized protein</fullName>
    </submittedName>
</protein>
<evidence type="ECO:0000313" key="1">
    <source>
        <dbReference type="EMBL" id="CAF4828858.1"/>
    </source>
</evidence>
<gene>
    <name evidence="1" type="ORF">UJA718_LOCUS42513</name>
</gene>
<dbReference type="EMBL" id="CAJOBP010054911">
    <property type="protein sequence ID" value="CAF4828858.1"/>
    <property type="molecule type" value="Genomic_DNA"/>
</dbReference>
<keyword evidence="2" id="KW-1185">Reference proteome</keyword>
<proteinExistence type="predicted"/>
<evidence type="ECO:0000313" key="2">
    <source>
        <dbReference type="Proteomes" id="UP000663873"/>
    </source>
</evidence>
<organism evidence="1 2">
    <name type="scientific">Rotaria socialis</name>
    <dbReference type="NCBI Taxonomy" id="392032"/>
    <lineage>
        <taxon>Eukaryota</taxon>
        <taxon>Metazoa</taxon>
        <taxon>Spiralia</taxon>
        <taxon>Gnathifera</taxon>
        <taxon>Rotifera</taxon>
        <taxon>Eurotatoria</taxon>
        <taxon>Bdelloidea</taxon>
        <taxon>Philodinida</taxon>
        <taxon>Philodinidae</taxon>
        <taxon>Rotaria</taxon>
    </lineage>
</organism>
<accession>A0A821QN19</accession>
<dbReference type="AlphaFoldDB" id="A0A821QN19"/>
<dbReference type="PROSITE" id="PS50293">
    <property type="entry name" value="TPR_REGION"/>
    <property type="match status" value="1"/>
</dbReference>
<feature type="non-terminal residue" evidence="1">
    <location>
        <position position="110"/>
    </location>
</feature>
<reference evidence="1" key="1">
    <citation type="submission" date="2021-02" db="EMBL/GenBank/DDBJ databases">
        <authorList>
            <person name="Nowell W R."/>
        </authorList>
    </citation>
    <scope>NUCLEOTIDE SEQUENCE</scope>
</reference>